<dbReference type="Proteomes" id="UP000824120">
    <property type="component" value="Chromosome 10"/>
</dbReference>
<dbReference type="EMBL" id="JACXVP010000010">
    <property type="protein sequence ID" value="KAG5579759.1"/>
    <property type="molecule type" value="Genomic_DNA"/>
</dbReference>
<name>A0A9J5WWN3_SOLCO</name>
<comment type="caution">
    <text evidence="2">The sequence shown here is derived from an EMBL/GenBank/DDBJ whole genome shotgun (WGS) entry which is preliminary data.</text>
</comment>
<organism evidence="2 3">
    <name type="scientific">Solanum commersonii</name>
    <name type="common">Commerson's wild potato</name>
    <name type="synonym">Commerson's nightshade</name>
    <dbReference type="NCBI Taxonomy" id="4109"/>
    <lineage>
        <taxon>Eukaryota</taxon>
        <taxon>Viridiplantae</taxon>
        <taxon>Streptophyta</taxon>
        <taxon>Embryophyta</taxon>
        <taxon>Tracheophyta</taxon>
        <taxon>Spermatophyta</taxon>
        <taxon>Magnoliopsida</taxon>
        <taxon>eudicotyledons</taxon>
        <taxon>Gunneridae</taxon>
        <taxon>Pentapetalae</taxon>
        <taxon>asterids</taxon>
        <taxon>lamiids</taxon>
        <taxon>Solanales</taxon>
        <taxon>Solanaceae</taxon>
        <taxon>Solanoideae</taxon>
        <taxon>Solaneae</taxon>
        <taxon>Solanum</taxon>
    </lineage>
</organism>
<evidence type="ECO:0000313" key="2">
    <source>
        <dbReference type="EMBL" id="KAG5579759.1"/>
    </source>
</evidence>
<feature type="region of interest" description="Disordered" evidence="1">
    <location>
        <begin position="124"/>
        <end position="168"/>
    </location>
</feature>
<sequence length="555" mass="62915">MIFPKKRDCVNFNLLPMVIYMFRGPVRVTIVPMILAEIFQSLSLCSRGYDHFRGNNLFLQVHGRALLRTNHIYFIELIGLEGFQPYAPLRVLQQFGITQDVPLWSNMALLEVTPRSVDHLIQAVDNEPEEKMEEDPEEDLREPTEEMEKDPEEHSENDPNLTTQHAPVDNRVPPAFPAAVKTNPDLSNHDPTISTMMQILVPHVVVPYEPHVPHVYVAGAPTFTILVVVNVSHEVDQYAEMVKYARLKEDASINAQLHVRNACAYTPIAKPYAQLFEWLRIVGVLQPVEEKLPDLNHCNFNGYKRCAYHLGIQGHDTEDCYGLKDQIEYLIKKTVIKCTLIPPNVNNSPLSNHKNREVNMITLDEEYKVTHNPNIDEADAMTSLAQPVITVQLSEPLSVQKYLPRVVVTTLIIRNHEQSHFSHFKNYASCKGNEEVDPDDTKLSSAAKMVASEMLKYGYQPKSGLGPKFNGIVEPTQLKHQRGINRLKYESTLRRVHHGSSKTIFVLENDLIPDQAGNDNIVEGIGNLFVAMIGEEEEINLSKLTIRDAELGEIL</sequence>
<dbReference type="PANTHER" id="PTHR32108">
    <property type="entry name" value="DNA-DIRECTED RNA POLYMERASE SUBUNIT ALPHA"/>
    <property type="match status" value="1"/>
</dbReference>
<reference evidence="2 3" key="1">
    <citation type="submission" date="2020-09" db="EMBL/GenBank/DDBJ databases">
        <title>De no assembly of potato wild relative species, Solanum commersonii.</title>
        <authorList>
            <person name="Cho K."/>
        </authorList>
    </citation>
    <scope>NUCLEOTIDE SEQUENCE [LARGE SCALE GENOMIC DNA]</scope>
    <source>
        <strain evidence="2">LZ3.2</strain>
        <tissue evidence="2">Leaf</tissue>
    </source>
</reference>
<proteinExistence type="predicted"/>
<evidence type="ECO:0000313" key="3">
    <source>
        <dbReference type="Proteomes" id="UP000824120"/>
    </source>
</evidence>
<keyword evidence="3" id="KW-1185">Reference proteome</keyword>
<dbReference type="AlphaFoldDB" id="A0A9J5WWN3"/>
<feature type="compositionally biased region" description="Basic and acidic residues" evidence="1">
    <location>
        <begin position="141"/>
        <end position="157"/>
    </location>
</feature>
<feature type="compositionally biased region" description="Acidic residues" evidence="1">
    <location>
        <begin position="126"/>
        <end position="140"/>
    </location>
</feature>
<protein>
    <recommendedName>
        <fullName evidence="4">G-patch domain-containing protein</fullName>
    </recommendedName>
</protein>
<accession>A0A9J5WWN3</accession>
<evidence type="ECO:0008006" key="4">
    <source>
        <dbReference type="Google" id="ProtNLM"/>
    </source>
</evidence>
<evidence type="ECO:0000256" key="1">
    <source>
        <dbReference type="SAM" id="MobiDB-lite"/>
    </source>
</evidence>
<gene>
    <name evidence="2" type="ORF">H5410_050386</name>
</gene>
<dbReference type="OrthoDB" id="4822at2759"/>